<dbReference type="PANTHER" id="PTHR30486">
    <property type="entry name" value="TWITCHING MOTILITY PROTEIN PILT"/>
    <property type="match status" value="1"/>
</dbReference>
<evidence type="ECO:0000313" key="3">
    <source>
        <dbReference type="EMBL" id="MDZ5459293.1"/>
    </source>
</evidence>
<dbReference type="SMART" id="SM00382">
    <property type="entry name" value="AAA"/>
    <property type="match status" value="1"/>
</dbReference>
<dbReference type="Pfam" id="PF00437">
    <property type="entry name" value="T2SSE"/>
    <property type="match status" value="1"/>
</dbReference>
<evidence type="ECO:0000313" key="4">
    <source>
        <dbReference type="Proteomes" id="UP001293718"/>
    </source>
</evidence>
<accession>A0ABU5IK64</accession>
<keyword evidence="4" id="KW-1185">Reference proteome</keyword>
<dbReference type="EMBL" id="JAXOJX010000041">
    <property type="protein sequence ID" value="MDZ5459293.1"/>
    <property type="molecule type" value="Genomic_DNA"/>
</dbReference>
<dbReference type="Proteomes" id="UP001293718">
    <property type="component" value="Unassembled WGS sequence"/>
</dbReference>
<dbReference type="Gene3D" id="3.40.50.300">
    <property type="entry name" value="P-loop containing nucleotide triphosphate hydrolases"/>
    <property type="match status" value="1"/>
</dbReference>
<dbReference type="RefSeq" id="WP_322467074.1">
    <property type="nucleotide sequence ID" value="NZ_JAXOJX010000041.1"/>
</dbReference>
<name>A0ABU5IK64_9BURK</name>
<organism evidence="3 4">
    <name type="scientific">Azohydromonas lata</name>
    <dbReference type="NCBI Taxonomy" id="45677"/>
    <lineage>
        <taxon>Bacteria</taxon>
        <taxon>Pseudomonadati</taxon>
        <taxon>Pseudomonadota</taxon>
        <taxon>Betaproteobacteria</taxon>
        <taxon>Burkholderiales</taxon>
        <taxon>Sphaerotilaceae</taxon>
        <taxon>Azohydromonas</taxon>
    </lineage>
</organism>
<dbReference type="InterPro" id="IPR050921">
    <property type="entry name" value="T4SS_GSP_E_ATPase"/>
</dbReference>
<dbReference type="NCBIfam" id="TIGR02782">
    <property type="entry name" value="TrbB_P"/>
    <property type="match status" value="1"/>
</dbReference>
<sequence>MDQEVVSVESRAKQKLERDMGPELLRALNDPLTNELMLNPDGTLWLERQGEPMRQIGTMAAHRAQAILEIVAGIYRKEVTKGTPLLECEWPLGNARFAGQLPPIVPRPSFQIRRHTVVVIPLEDYVAKGIMTQAQFDVIVEAVRRRRNILISGGTGSGKTTLANAILGKRVLIFPGDRLIIIEDTGEIRCTAKNYAQWHTTSTTSLRDLIKHALRARPDSIIVGETRGADALDLCMAWNTGHEGGMATIHANNQFAALSRLKLLISMHPESPRPIEPVIAEAVHLIVQIAKTPEGRRVQGILEVSGFRDGDYITKSL</sequence>
<feature type="domain" description="AAA+ ATPase" evidence="2">
    <location>
        <begin position="145"/>
        <end position="294"/>
    </location>
</feature>
<evidence type="ECO:0000259" key="2">
    <source>
        <dbReference type="SMART" id="SM00382"/>
    </source>
</evidence>
<dbReference type="InterPro" id="IPR001482">
    <property type="entry name" value="T2SS/T4SS_dom"/>
</dbReference>
<proteinExistence type="inferred from homology"/>
<evidence type="ECO:0000256" key="1">
    <source>
        <dbReference type="ARBA" id="ARBA00006611"/>
    </source>
</evidence>
<dbReference type="Gene3D" id="3.30.450.90">
    <property type="match status" value="1"/>
</dbReference>
<protein>
    <submittedName>
        <fullName evidence="3">P-type conjugative transfer ATPase TrbB</fullName>
    </submittedName>
</protein>
<dbReference type="SUPFAM" id="SSF52540">
    <property type="entry name" value="P-loop containing nucleoside triphosphate hydrolases"/>
    <property type="match status" value="1"/>
</dbReference>
<comment type="caution">
    <text evidence="3">The sequence shown here is derived from an EMBL/GenBank/DDBJ whole genome shotgun (WGS) entry which is preliminary data.</text>
</comment>
<dbReference type="InterPro" id="IPR014149">
    <property type="entry name" value="Conjug-transfer_TrbB"/>
</dbReference>
<dbReference type="CDD" id="cd01130">
    <property type="entry name" value="VirB11-like_ATPase"/>
    <property type="match status" value="1"/>
</dbReference>
<dbReference type="InterPro" id="IPR027417">
    <property type="entry name" value="P-loop_NTPase"/>
</dbReference>
<comment type="similarity">
    <text evidence="1">Belongs to the GSP E family.</text>
</comment>
<reference evidence="3 4" key="1">
    <citation type="submission" date="2023-11" db="EMBL/GenBank/DDBJ databases">
        <title>Draft genome of Azohydromonas lata strain H1 (DSM1123), a polyhydroxyalkanoate producer.</title>
        <authorList>
            <person name="Traversa D."/>
            <person name="D'Addabbo P."/>
            <person name="Pazzani C."/>
            <person name="Manzari C."/>
            <person name="Chiara M."/>
            <person name="Scrascia M."/>
        </authorList>
    </citation>
    <scope>NUCLEOTIDE SEQUENCE [LARGE SCALE GENOMIC DNA]</scope>
    <source>
        <strain evidence="3 4">H1</strain>
    </source>
</reference>
<gene>
    <name evidence="3" type="primary">trbB</name>
    <name evidence="3" type="ORF">SM757_22200</name>
</gene>
<dbReference type="InterPro" id="IPR003593">
    <property type="entry name" value="AAA+_ATPase"/>
</dbReference>
<dbReference type="PANTHER" id="PTHR30486:SF6">
    <property type="entry name" value="TYPE IV PILUS RETRACTATION ATPASE PILT"/>
    <property type="match status" value="1"/>
</dbReference>